<accession>A6TSM5</accession>
<sequence>MSRMEKKKNDKKRRHQLKGYIFLQIILLVLGLIFTDYALRDMTGFAEGRLIGYEQRSAHYVIALFGSEVSIEKEYVGEKVEYVQSFIDEGIQYMRQRMNNNGD</sequence>
<protein>
    <submittedName>
        <fullName evidence="2">Uncharacterized protein</fullName>
    </submittedName>
</protein>
<evidence type="ECO:0000313" key="3">
    <source>
        <dbReference type="Proteomes" id="UP000001572"/>
    </source>
</evidence>
<keyword evidence="1" id="KW-0812">Transmembrane</keyword>
<dbReference type="KEGG" id="amt:Amet_3053"/>
<name>A6TSM5_ALKMQ</name>
<evidence type="ECO:0000256" key="1">
    <source>
        <dbReference type="SAM" id="Phobius"/>
    </source>
</evidence>
<dbReference type="HOGENOM" id="CLU_2257794_0_0_9"/>
<keyword evidence="1" id="KW-0472">Membrane</keyword>
<feature type="transmembrane region" description="Helical" evidence="1">
    <location>
        <begin position="20"/>
        <end position="39"/>
    </location>
</feature>
<reference evidence="3" key="1">
    <citation type="journal article" date="2016" name="Genome Announc.">
        <title>Complete genome sequence of Alkaliphilus metalliredigens strain QYMF, an alkaliphilic and metal-reducing bacterium isolated from borax-contaminated leachate ponds.</title>
        <authorList>
            <person name="Hwang C."/>
            <person name="Copeland A."/>
            <person name="Lucas S."/>
            <person name="Lapidus A."/>
            <person name="Barry K."/>
            <person name="Detter J.C."/>
            <person name="Glavina Del Rio T."/>
            <person name="Hammon N."/>
            <person name="Israni S."/>
            <person name="Dalin E."/>
            <person name="Tice H."/>
            <person name="Pitluck S."/>
            <person name="Chertkov O."/>
            <person name="Brettin T."/>
            <person name="Bruce D."/>
            <person name="Han C."/>
            <person name="Schmutz J."/>
            <person name="Larimer F."/>
            <person name="Land M.L."/>
            <person name="Hauser L."/>
            <person name="Kyrpides N."/>
            <person name="Mikhailova N."/>
            <person name="Ye Q."/>
            <person name="Zhou J."/>
            <person name="Richardson P."/>
            <person name="Fields M.W."/>
        </authorList>
    </citation>
    <scope>NUCLEOTIDE SEQUENCE [LARGE SCALE GENOMIC DNA]</scope>
    <source>
        <strain evidence="3">QYMF</strain>
    </source>
</reference>
<dbReference type="EMBL" id="CP000724">
    <property type="protein sequence ID" value="ABR49193.1"/>
    <property type="molecule type" value="Genomic_DNA"/>
</dbReference>
<dbReference type="AlphaFoldDB" id="A6TSM5"/>
<dbReference type="STRING" id="293826.Amet_3053"/>
<keyword evidence="1" id="KW-1133">Transmembrane helix</keyword>
<dbReference type="Proteomes" id="UP000001572">
    <property type="component" value="Chromosome"/>
</dbReference>
<gene>
    <name evidence="2" type="ordered locus">Amet_3053</name>
</gene>
<evidence type="ECO:0000313" key="2">
    <source>
        <dbReference type="EMBL" id="ABR49193.1"/>
    </source>
</evidence>
<dbReference type="RefSeq" id="WP_012064159.1">
    <property type="nucleotide sequence ID" value="NC_009633.1"/>
</dbReference>
<organism evidence="2 3">
    <name type="scientific">Alkaliphilus metalliredigens (strain QYMF)</name>
    <dbReference type="NCBI Taxonomy" id="293826"/>
    <lineage>
        <taxon>Bacteria</taxon>
        <taxon>Bacillati</taxon>
        <taxon>Bacillota</taxon>
        <taxon>Clostridia</taxon>
        <taxon>Peptostreptococcales</taxon>
        <taxon>Natronincolaceae</taxon>
        <taxon>Alkaliphilus</taxon>
    </lineage>
</organism>
<keyword evidence="3" id="KW-1185">Reference proteome</keyword>
<proteinExistence type="predicted"/>